<reference evidence="2 3" key="1">
    <citation type="submission" date="2017-10" db="EMBL/GenBank/DDBJ databases">
        <title>Draft genome of Chryseomicrobium casticus sp. nov.</title>
        <authorList>
            <person name="Chakraborty R."/>
            <person name="Saha T."/>
        </authorList>
    </citation>
    <scope>NUCLEOTIDE SEQUENCE [LARGE SCALE GENOMIC DNA]</scope>
    <source>
        <strain evidence="2 3">ET03</strain>
    </source>
</reference>
<organism evidence="2 3">
    <name type="scientific">Chryseomicrobium excrementi</name>
    <dbReference type="NCBI Taxonomy" id="2041346"/>
    <lineage>
        <taxon>Bacteria</taxon>
        <taxon>Bacillati</taxon>
        <taxon>Bacillota</taxon>
        <taxon>Bacilli</taxon>
        <taxon>Bacillales</taxon>
        <taxon>Caryophanaceae</taxon>
        <taxon>Chryseomicrobium</taxon>
    </lineage>
</organism>
<accession>A0A2M9EZF3</accession>
<gene>
    <name evidence="2" type="ORF">CQS04_05325</name>
</gene>
<evidence type="ECO:0000313" key="2">
    <source>
        <dbReference type="EMBL" id="PJK16579.1"/>
    </source>
</evidence>
<name>A0A2M9EZF3_9BACL</name>
<feature type="transmembrane region" description="Helical" evidence="1">
    <location>
        <begin position="54"/>
        <end position="80"/>
    </location>
</feature>
<keyword evidence="1" id="KW-0472">Membrane</keyword>
<sequence>METSVKRTNYFWPVTKFIAAILSAIAIAAIVVIQESIYGVVEPEVEFYSWSSQFIIVLISQLTLLLLAVLPLSIVADYLVQVKWQPSGVRKILVVACAYIVVGIIAGILYSIFTMSVAYGSSILFIIGTTFVFLAIQLVFDWILSRLTM</sequence>
<keyword evidence="1" id="KW-1133">Transmembrane helix</keyword>
<dbReference type="OrthoDB" id="9949427at2"/>
<feature type="transmembrane region" description="Helical" evidence="1">
    <location>
        <begin position="119"/>
        <end position="144"/>
    </location>
</feature>
<dbReference type="Proteomes" id="UP000228680">
    <property type="component" value="Unassembled WGS sequence"/>
</dbReference>
<dbReference type="AlphaFoldDB" id="A0A2M9EZF3"/>
<evidence type="ECO:0000256" key="1">
    <source>
        <dbReference type="SAM" id="Phobius"/>
    </source>
</evidence>
<keyword evidence="1" id="KW-0812">Transmembrane</keyword>
<proteinExistence type="predicted"/>
<dbReference type="EMBL" id="PCGR01000002">
    <property type="protein sequence ID" value="PJK16579.1"/>
    <property type="molecule type" value="Genomic_DNA"/>
</dbReference>
<feature type="transmembrane region" description="Helical" evidence="1">
    <location>
        <begin position="92"/>
        <end position="113"/>
    </location>
</feature>
<feature type="transmembrane region" description="Helical" evidence="1">
    <location>
        <begin position="12"/>
        <end position="34"/>
    </location>
</feature>
<comment type="caution">
    <text evidence="2">The sequence shown here is derived from an EMBL/GenBank/DDBJ whole genome shotgun (WGS) entry which is preliminary data.</text>
</comment>
<protein>
    <submittedName>
        <fullName evidence="2">Uncharacterized protein</fullName>
    </submittedName>
</protein>
<keyword evidence="3" id="KW-1185">Reference proteome</keyword>
<evidence type="ECO:0000313" key="3">
    <source>
        <dbReference type="Proteomes" id="UP000228680"/>
    </source>
</evidence>
<dbReference type="RefSeq" id="WP_100353144.1">
    <property type="nucleotide sequence ID" value="NZ_PCGR01000002.1"/>
</dbReference>